<dbReference type="EMBL" id="JBHUDH010000012">
    <property type="protein sequence ID" value="MFD1524995.1"/>
    <property type="molecule type" value="Genomic_DNA"/>
</dbReference>
<feature type="transmembrane region" description="Helical" evidence="1">
    <location>
        <begin position="86"/>
        <end position="105"/>
    </location>
</feature>
<feature type="transmembrane region" description="Helical" evidence="1">
    <location>
        <begin position="15"/>
        <end position="37"/>
    </location>
</feature>
<keyword evidence="4" id="KW-1185">Reference proteome</keyword>
<evidence type="ECO:0000259" key="2">
    <source>
        <dbReference type="Pfam" id="PF26268"/>
    </source>
</evidence>
<evidence type="ECO:0000313" key="4">
    <source>
        <dbReference type="Proteomes" id="UP001597111"/>
    </source>
</evidence>
<dbReference type="InterPro" id="IPR058384">
    <property type="entry name" value="DUF8071"/>
</dbReference>
<evidence type="ECO:0000313" key="3">
    <source>
        <dbReference type="EMBL" id="MFD1524995.1"/>
    </source>
</evidence>
<gene>
    <name evidence="3" type="ORF">ACFR9S_01585</name>
</gene>
<feature type="domain" description="DUF8071" evidence="2">
    <location>
        <begin position="80"/>
        <end position="130"/>
    </location>
</feature>
<keyword evidence="1" id="KW-1133">Transmembrane helix</keyword>
<feature type="non-terminal residue" evidence="3">
    <location>
        <position position="131"/>
    </location>
</feature>
<sequence length="131" mass="14421">MRPDRPSLQSVTDTAVSTLALLVQRLLDAAVTTYRFLRRLLRRVLRRSRELWSRGRRRAGELLSGPAKRFVTGPLRAVLLGRRTDLSLLVVLASPALALAVAWWVGSAVGYESVVASVRGTWLGTDPSLSV</sequence>
<dbReference type="AlphaFoldDB" id="A0ABD6B291"/>
<evidence type="ECO:0000256" key="1">
    <source>
        <dbReference type="SAM" id="Phobius"/>
    </source>
</evidence>
<dbReference type="Proteomes" id="UP001597111">
    <property type="component" value="Unassembled WGS sequence"/>
</dbReference>
<reference evidence="3 4" key="1">
    <citation type="journal article" date="2019" name="Int. J. Syst. Evol. Microbiol.">
        <title>The Global Catalogue of Microorganisms (GCM) 10K type strain sequencing project: providing services to taxonomists for standard genome sequencing and annotation.</title>
        <authorList>
            <consortium name="The Broad Institute Genomics Platform"/>
            <consortium name="The Broad Institute Genome Sequencing Center for Infectious Disease"/>
            <person name="Wu L."/>
            <person name="Ma J."/>
        </authorList>
    </citation>
    <scope>NUCLEOTIDE SEQUENCE [LARGE SCALE GENOMIC DNA]</scope>
    <source>
        <strain evidence="3 4">CGMCC 1.12285</strain>
    </source>
</reference>
<keyword evidence="1" id="KW-0472">Membrane</keyword>
<organism evidence="3 4">
    <name type="scientific">Halolamina salina</name>
    <dbReference type="NCBI Taxonomy" id="1220023"/>
    <lineage>
        <taxon>Archaea</taxon>
        <taxon>Methanobacteriati</taxon>
        <taxon>Methanobacteriota</taxon>
        <taxon>Stenosarchaea group</taxon>
        <taxon>Halobacteria</taxon>
        <taxon>Halobacteriales</taxon>
        <taxon>Haloferacaceae</taxon>
    </lineage>
</organism>
<name>A0ABD6B291_9EURY</name>
<dbReference type="Pfam" id="PF26268">
    <property type="entry name" value="DUF8071"/>
    <property type="match status" value="1"/>
</dbReference>
<accession>A0ABD6B291</accession>
<proteinExistence type="predicted"/>
<keyword evidence="1" id="KW-0812">Transmembrane</keyword>
<comment type="caution">
    <text evidence="3">The sequence shown here is derived from an EMBL/GenBank/DDBJ whole genome shotgun (WGS) entry which is preliminary data.</text>
</comment>
<protein>
    <recommendedName>
        <fullName evidence="2">DUF8071 domain-containing protein</fullName>
    </recommendedName>
</protein>